<comment type="subcellular location">
    <subcellularLocation>
        <location evidence="1">Cell membrane</location>
        <topology evidence="1">Multi-pass membrane protein</topology>
    </subcellularLocation>
</comment>
<dbReference type="PANTHER" id="PTHR36115:SF6">
    <property type="entry name" value="PROLINE-RICH ANTIGEN HOMOLOG"/>
    <property type="match status" value="1"/>
</dbReference>
<gene>
    <name evidence="9" type="ORF">P8192_08640</name>
</gene>
<sequence>MGRKRGEKPKNQPESMISRKDLGSWIEGPPHHAAGSYPGQELGLPPEGPAAMAGYGRRFLALIIDWVIALGLGALFFNGSEIAPLLIFAGMHILMIGLLGTTIGKRIARIQIVKVGGANATLSTSLIRTALWMVIVPLIIIDSDGRGLHDRLAKSVEIVM</sequence>
<evidence type="ECO:0000256" key="7">
    <source>
        <dbReference type="SAM" id="Phobius"/>
    </source>
</evidence>
<evidence type="ECO:0000256" key="5">
    <source>
        <dbReference type="ARBA" id="ARBA00023136"/>
    </source>
</evidence>
<dbReference type="InterPro" id="IPR051791">
    <property type="entry name" value="Pra-immunoreactive"/>
</dbReference>
<evidence type="ECO:0000259" key="8">
    <source>
        <dbReference type="Pfam" id="PF06271"/>
    </source>
</evidence>
<feature type="region of interest" description="Disordered" evidence="6">
    <location>
        <begin position="1"/>
        <end position="21"/>
    </location>
</feature>
<keyword evidence="2" id="KW-1003">Cell membrane</keyword>
<feature type="transmembrane region" description="Helical" evidence="7">
    <location>
        <begin position="116"/>
        <end position="141"/>
    </location>
</feature>
<keyword evidence="5 7" id="KW-0472">Membrane</keyword>
<feature type="transmembrane region" description="Helical" evidence="7">
    <location>
        <begin position="59"/>
        <end position="77"/>
    </location>
</feature>
<dbReference type="EMBL" id="CP121252">
    <property type="protein sequence ID" value="WFP15482.1"/>
    <property type="molecule type" value="Genomic_DNA"/>
</dbReference>
<name>A0ABY8H498_9MICC</name>
<evidence type="ECO:0000256" key="3">
    <source>
        <dbReference type="ARBA" id="ARBA00022692"/>
    </source>
</evidence>
<feature type="domain" description="RDD" evidence="8">
    <location>
        <begin position="53"/>
        <end position="154"/>
    </location>
</feature>
<evidence type="ECO:0000313" key="10">
    <source>
        <dbReference type="Proteomes" id="UP001219037"/>
    </source>
</evidence>
<evidence type="ECO:0000313" key="9">
    <source>
        <dbReference type="EMBL" id="WFP15482.1"/>
    </source>
</evidence>
<dbReference type="InterPro" id="IPR010432">
    <property type="entry name" value="RDD"/>
</dbReference>
<proteinExistence type="predicted"/>
<keyword evidence="3 7" id="KW-0812">Transmembrane</keyword>
<evidence type="ECO:0000256" key="1">
    <source>
        <dbReference type="ARBA" id="ARBA00004651"/>
    </source>
</evidence>
<evidence type="ECO:0000256" key="4">
    <source>
        <dbReference type="ARBA" id="ARBA00022989"/>
    </source>
</evidence>
<protein>
    <submittedName>
        <fullName evidence="9">RDD family protein</fullName>
    </submittedName>
</protein>
<evidence type="ECO:0000256" key="2">
    <source>
        <dbReference type="ARBA" id="ARBA00022475"/>
    </source>
</evidence>
<dbReference type="RefSeq" id="WP_278156224.1">
    <property type="nucleotide sequence ID" value="NZ_CP121252.1"/>
</dbReference>
<organism evidence="9 10">
    <name type="scientific">Citricoccus muralis</name>
    <dbReference type="NCBI Taxonomy" id="169134"/>
    <lineage>
        <taxon>Bacteria</taxon>
        <taxon>Bacillati</taxon>
        <taxon>Actinomycetota</taxon>
        <taxon>Actinomycetes</taxon>
        <taxon>Micrococcales</taxon>
        <taxon>Micrococcaceae</taxon>
        <taxon>Citricoccus</taxon>
    </lineage>
</organism>
<accession>A0ABY8H498</accession>
<keyword evidence="4 7" id="KW-1133">Transmembrane helix</keyword>
<feature type="transmembrane region" description="Helical" evidence="7">
    <location>
        <begin position="83"/>
        <end position="104"/>
    </location>
</feature>
<keyword evidence="10" id="KW-1185">Reference proteome</keyword>
<dbReference type="Pfam" id="PF06271">
    <property type="entry name" value="RDD"/>
    <property type="match status" value="1"/>
</dbReference>
<dbReference type="Proteomes" id="UP001219037">
    <property type="component" value="Chromosome"/>
</dbReference>
<reference evidence="9 10" key="1">
    <citation type="submission" date="2023-04" db="EMBL/GenBank/DDBJ databases">
        <title>Funneling lignin-derived compounds into biodiesel using alkali-halophilic Citricoccus sp. P2.</title>
        <authorList>
            <person name="Luo C.-B."/>
        </authorList>
    </citation>
    <scope>NUCLEOTIDE SEQUENCE [LARGE SCALE GENOMIC DNA]</scope>
    <source>
        <strain evidence="9 10">P2</strain>
    </source>
</reference>
<dbReference type="PANTHER" id="PTHR36115">
    <property type="entry name" value="PROLINE-RICH ANTIGEN HOMOLOG-RELATED"/>
    <property type="match status" value="1"/>
</dbReference>
<evidence type="ECO:0000256" key="6">
    <source>
        <dbReference type="SAM" id="MobiDB-lite"/>
    </source>
</evidence>